<dbReference type="SUPFAM" id="SSF48452">
    <property type="entry name" value="TPR-like"/>
    <property type="match status" value="1"/>
</dbReference>
<protein>
    <submittedName>
        <fullName evidence="2">DNA-binding SARP family transcriptional activator</fullName>
    </submittedName>
</protein>
<name>A0A840P464_9ACTN</name>
<dbReference type="InterPro" id="IPR036388">
    <property type="entry name" value="WH-like_DNA-bd_sf"/>
</dbReference>
<comment type="caution">
    <text evidence="2">The sequence shown here is derived from an EMBL/GenBank/DDBJ whole genome shotgun (WGS) entry which is preliminary data.</text>
</comment>
<dbReference type="PANTHER" id="PTHR35807">
    <property type="entry name" value="TRANSCRIPTIONAL REGULATOR REDD-RELATED"/>
    <property type="match status" value="1"/>
</dbReference>
<dbReference type="EMBL" id="JACHGN010000004">
    <property type="protein sequence ID" value="MBB5132270.1"/>
    <property type="molecule type" value="Genomic_DNA"/>
</dbReference>
<dbReference type="Gene3D" id="1.10.10.10">
    <property type="entry name" value="Winged helix-like DNA-binding domain superfamily/Winged helix DNA-binding domain"/>
    <property type="match status" value="1"/>
</dbReference>
<accession>A0A840P464</accession>
<keyword evidence="2" id="KW-0238">DNA-binding</keyword>
<dbReference type="GO" id="GO:0003677">
    <property type="term" value="F:DNA binding"/>
    <property type="evidence" value="ECO:0007669"/>
    <property type="project" value="UniProtKB-KW"/>
</dbReference>
<sequence>MTDPIPSHAGALRPHPEAVHPYAAAPGAKTATEGPEVPGASTLKLLGGFRLVLDGVPVTVSPRAQRLLTVLVCLGRHAPRSTVANTLWPDNLSTRAHANLRTILYRLQRVCPGLVLSTTRDLWLSPELHVDVEHSRAMAIELLNTRPGAEPALLERVHWTDFAEDMLPEWDTSWLADHQFCYQRLRLDALERLSDLLVQEQMYGAAVQAALMVVQTDPLRDTAHEALIRAYVAQGNRNDAISHYRAYRRQLRDELGLEPAMAVGQMLWSDAA</sequence>
<gene>
    <name evidence="2" type="ORF">HNP84_001986</name>
</gene>
<dbReference type="Gene3D" id="1.25.40.10">
    <property type="entry name" value="Tetratricopeptide repeat domain"/>
    <property type="match status" value="1"/>
</dbReference>
<feature type="domain" description="Bacterial transcriptional activator" evidence="1">
    <location>
        <begin position="130"/>
        <end position="267"/>
    </location>
</feature>
<dbReference type="InterPro" id="IPR005158">
    <property type="entry name" value="BTAD"/>
</dbReference>
<evidence type="ECO:0000313" key="3">
    <source>
        <dbReference type="Proteomes" id="UP000578449"/>
    </source>
</evidence>
<keyword evidence="3" id="KW-1185">Reference proteome</keyword>
<evidence type="ECO:0000259" key="1">
    <source>
        <dbReference type="SMART" id="SM01043"/>
    </source>
</evidence>
<dbReference type="RefSeq" id="WP_185049115.1">
    <property type="nucleotide sequence ID" value="NZ_BAABIX010000063.1"/>
</dbReference>
<dbReference type="InterPro" id="IPR051677">
    <property type="entry name" value="AfsR-DnrI-RedD_regulator"/>
</dbReference>
<dbReference type="AlphaFoldDB" id="A0A840P464"/>
<dbReference type="Pfam" id="PF03704">
    <property type="entry name" value="BTAD"/>
    <property type="match status" value="1"/>
</dbReference>
<organism evidence="2 3">
    <name type="scientific">Thermocatellispora tengchongensis</name>
    <dbReference type="NCBI Taxonomy" id="1073253"/>
    <lineage>
        <taxon>Bacteria</taxon>
        <taxon>Bacillati</taxon>
        <taxon>Actinomycetota</taxon>
        <taxon>Actinomycetes</taxon>
        <taxon>Streptosporangiales</taxon>
        <taxon>Streptosporangiaceae</taxon>
        <taxon>Thermocatellispora</taxon>
    </lineage>
</organism>
<dbReference type="InterPro" id="IPR011990">
    <property type="entry name" value="TPR-like_helical_dom_sf"/>
</dbReference>
<dbReference type="SMART" id="SM01043">
    <property type="entry name" value="BTAD"/>
    <property type="match status" value="1"/>
</dbReference>
<evidence type="ECO:0000313" key="2">
    <source>
        <dbReference type="EMBL" id="MBB5132270.1"/>
    </source>
</evidence>
<reference evidence="2 3" key="1">
    <citation type="submission" date="2020-08" db="EMBL/GenBank/DDBJ databases">
        <title>Genomic Encyclopedia of Type Strains, Phase IV (KMG-IV): sequencing the most valuable type-strain genomes for metagenomic binning, comparative biology and taxonomic classification.</title>
        <authorList>
            <person name="Goeker M."/>
        </authorList>
    </citation>
    <scope>NUCLEOTIDE SEQUENCE [LARGE SCALE GENOMIC DNA]</scope>
    <source>
        <strain evidence="2 3">DSM 45615</strain>
    </source>
</reference>
<proteinExistence type="predicted"/>
<dbReference type="Proteomes" id="UP000578449">
    <property type="component" value="Unassembled WGS sequence"/>
</dbReference>